<dbReference type="EMBL" id="BSSU01000014">
    <property type="protein sequence ID" value="GLX83260.1"/>
    <property type="molecule type" value="Genomic_DNA"/>
</dbReference>
<keyword evidence="3 5" id="KW-0285">Flavoprotein</keyword>
<dbReference type="InterPro" id="IPR000172">
    <property type="entry name" value="GMC_OxRdtase_N"/>
</dbReference>
<dbReference type="PROSITE" id="PS00623">
    <property type="entry name" value="GMC_OXRED_1"/>
    <property type="match status" value="1"/>
</dbReference>
<feature type="domain" description="Glucose-methanol-choline oxidoreductase N-terminal" evidence="7">
    <location>
        <begin position="252"/>
        <end position="266"/>
    </location>
</feature>
<dbReference type="Pfam" id="PF05199">
    <property type="entry name" value="GMC_oxred_C"/>
    <property type="match status" value="1"/>
</dbReference>
<comment type="caution">
    <text evidence="8">The sequence shown here is derived from an EMBL/GenBank/DDBJ whole genome shotgun (WGS) entry which is preliminary data.</text>
</comment>
<evidence type="ECO:0000313" key="8">
    <source>
        <dbReference type="EMBL" id="GLX83260.1"/>
    </source>
</evidence>
<keyword evidence="9" id="KW-1185">Reference proteome</keyword>
<evidence type="ECO:0000256" key="5">
    <source>
        <dbReference type="RuleBase" id="RU003968"/>
    </source>
</evidence>
<accession>A0ABQ6H920</accession>
<organism evidence="8 9">
    <name type="scientific">Thalassotalea eurytherma</name>
    <dbReference type="NCBI Taxonomy" id="1144278"/>
    <lineage>
        <taxon>Bacteria</taxon>
        <taxon>Pseudomonadati</taxon>
        <taxon>Pseudomonadota</taxon>
        <taxon>Gammaproteobacteria</taxon>
        <taxon>Alteromonadales</taxon>
        <taxon>Colwelliaceae</taxon>
        <taxon>Thalassotalea</taxon>
    </lineage>
</organism>
<comment type="cofactor">
    <cofactor evidence="1">
        <name>FAD</name>
        <dbReference type="ChEBI" id="CHEBI:57692"/>
    </cofactor>
</comment>
<evidence type="ECO:0000256" key="2">
    <source>
        <dbReference type="ARBA" id="ARBA00010790"/>
    </source>
</evidence>
<dbReference type="InterPro" id="IPR036188">
    <property type="entry name" value="FAD/NAD-bd_sf"/>
</dbReference>
<comment type="similarity">
    <text evidence="2 5">Belongs to the GMC oxidoreductase family.</text>
</comment>
<gene>
    <name evidence="8" type="ORF">theurythT_27120</name>
</gene>
<reference evidence="8 9" key="1">
    <citation type="submission" date="2023-03" db="EMBL/GenBank/DDBJ databases">
        <title>Draft genome sequence of Thalassotalea eurytherma JCM 18482T.</title>
        <authorList>
            <person name="Sawabe T."/>
        </authorList>
    </citation>
    <scope>NUCLEOTIDE SEQUENCE [LARGE SCALE GENOMIC DNA]</scope>
    <source>
        <strain evidence="8 9">JCM 18482</strain>
    </source>
</reference>
<name>A0ABQ6H920_9GAMM</name>
<evidence type="ECO:0000259" key="7">
    <source>
        <dbReference type="PROSITE" id="PS00624"/>
    </source>
</evidence>
<sequence>MNKNFDFIVVGGGSAGAVLASRLTENKDCTVLLLEAGGNDNSLSIQIPVGAASIVPRAHKNWAFETVPQPGLNNRKGYQPRGKVLGGSSSINAMVYVRGHQQDYDDWGSLGWGWKDVLPYFLKSEHNESIHDELHGQGGLLNVADSRSNNLVADAFIEAAKNAGFPYSSDFNGKRQEGIGRYQVTQKNGERCSAAKGYLSHSVRERDNLTIITNAHTTKLLVKELHCYGVEAEIKGKRYQFYASKEVELAAGAFGSPQLLMLSGIGNTEELDALGIKSLHHLPGVGENLQDHPDYVSAYLADTHQVFGLSLKGGGYMAKEAIKFLGKKEGMFTSNFAETGGFLKTSPELERPDIQFHFTIALVKDHARDMKASLSHGFSNHVCVLRPKSKGTLKLASADPMAAPLIDPNFLSAPEDVDVMLKGIRLSCQIMQQPEIRQYIKKPIDNESKMNDQELVQHIRDMSDTVYHPVGTCKMGTDKMAVVTPELKVHGLTGLRVVDASIFPNLIGGNTNAPTIMVAERASDWIKQEYLAK</sequence>
<keyword evidence="4 5" id="KW-0274">FAD</keyword>
<evidence type="ECO:0000259" key="6">
    <source>
        <dbReference type="PROSITE" id="PS00623"/>
    </source>
</evidence>
<dbReference type="InterPro" id="IPR012132">
    <property type="entry name" value="GMC_OxRdtase"/>
</dbReference>
<dbReference type="Gene3D" id="3.30.560.10">
    <property type="entry name" value="Glucose Oxidase, domain 3"/>
    <property type="match status" value="1"/>
</dbReference>
<dbReference type="PIRSF" id="PIRSF000137">
    <property type="entry name" value="Alcohol_oxidase"/>
    <property type="match status" value="1"/>
</dbReference>
<dbReference type="SUPFAM" id="SSF54373">
    <property type="entry name" value="FAD-linked reductases, C-terminal domain"/>
    <property type="match status" value="1"/>
</dbReference>
<evidence type="ECO:0000256" key="4">
    <source>
        <dbReference type="ARBA" id="ARBA00022827"/>
    </source>
</evidence>
<dbReference type="PROSITE" id="PS00624">
    <property type="entry name" value="GMC_OXRED_2"/>
    <property type="match status" value="1"/>
</dbReference>
<dbReference type="Gene3D" id="3.50.50.60">
    <property type="entry name" value="FAD/NAD(P)-binding domain"/>
    <property type="match status" value="1"/>
</dbReference>
<dbReference type="PANTHER" id="PTHR11552">
    <property type="entry name" value="GLUCOSE-METHANOL-CHOLINE GMC OXIDOREDUCTASE"/>
    <property type="match status" value="1"/>
</dbReference>
<dbReference type="RefSeq" id="WP_284208670.1">
    <property type="nucleotide sequence ID" value="NZ_BSSU01000014.1"/>
</dbReference>
<dbReference type="InterPro" id="IPR007867">
    <property type="entry name" value="GMC_OxRtase_C"/>
</dbReference>
<proteinExistence type="inferred from homology"/>
<evidence type="ECO:0000313" key="9">
    <source>
        <dbReference type="Proteomes" id="UP001157133"/>
    </source>
</evidence>
<dbReference type="SUPFAM" id="SSF51905">
    <property type="entry name" value="FAD/NAD(P)-binding domain"/>
    <property type="match status" value="1"/>
</dbReference>
<evidence type="ECO:0000256" key="1">
    <source>
        <dbReference type="ARBA" id="ARBA00001974"/>
    </source>
</evidence>
<dbReference type="PANTHER" id="PTHR11552:SF147">
    <property type="entry name" value="CHOLINE DEHYDROGENASE, MITOCHONDRIAL"/>
    <property type="match status" value="1"/>
</dbReference>
<evidence type="ECO:0000256" key="3">
    <source>
        <dbReference type="ARBA" id="ARBA00022630"/>
    </source>
</evidence>
<dbReference type="Pfam" id="PF00732">
    <property type="entry name" value="GMC_oxred_N"/>
    <property type="match status" value="1"/>
</dbReference>
<dbReference type="Proteomes" id="UP001157133">
    <property type="component" value="Unassembled WGS sequence"/>
</dbReference>
<protein>
    <submittedName>
        <fullName evidence="8">Oxidoreductase</fullName>
    </submittedName>
</protein>
<feature type="domain" description="Glucose-methanol-choline oxidoreductase N-terminal" evidence="6">
    <location>
        <begin position="82"/>
        <end position="105"/>
    </location>
</feature>